<name>A0AAV7LL17_PLEWA</name>
<comment type="caution">
    <text evidence="2">The sequence shown here is derived from an EMBL/GenBank/DDBJ whole genome shotgun (WGS) entry which is preliminary data.</text>
</comment>
<keyword evidence="3" id="KW-1185">Reference proteome</keyword>
<dbReference type="EMBL" id="JANPWB010000015">
    <property type="protein sequence ID" value="KAJ1091644.1"/>
    <property type="molecule type" value="Genomic_DNA"/>
</dbReference>
<feature type="coiled-coil region" evidence="1">
    <location>
        <begin position="94"/>
        <end position="121"/>
    </location>
</feature>
<evidence type="ECO:0000256" key="1">
    <source>
        <dbReference type="SAM" id="Coils"/>
    </source>
</evidence>
<accession>A0AAV7LL17</accession>
<evidence type="ECO:0000313" key="3">
    <source>
        <dbReference type="Proteomes" id="UP001066276"/>
    </source>
</evidence>
<keyword evidence="1" id="KW-0175">Coiled coil</keyword>
<evidence type="ECO:0000313" key="2">
    <source>
        <dbReference type="EMBL" id="KAJ1091644.1"/>
    </source>
</evidence>
<protein>
    <submittedName>
        <fullName evidence="2">Uncharacterized protein</fullName>
    </submittedName>
</protein>
<dbReference type="Proteomes" id="UP001066276">
    <property type="component" value="Chromosome 11"/>
</dbReference>
<organism evidence="2 3">
    <name type="scientific">Pleurodeles waltl</name>
    <name type="common">Iberian ribbed newt</name>
    <dbReference type="NCBI Taxonomy" id="8319"/>
    <lineage>
        <taxon>Eukaryota</taxon>
        <taxon>Metazoa</taxon>
        <taxon>Chordata</taxon>
        <taxon>Craniata</taxon>
        <taxon>Vertebrata</taxon>
        <taxon>Euteleostomi</taxon>
        <taxon>Amphibia</taxon>
        <taxon>Batrachia</taxon>
        <taxon>Caudata</taxon>
        <taxon>Salamandroidea</taxon>
        <taxon>Salamandridae</taxon>
        <taxon>Pleurodelinae</taxon>
        <taxon>Pleurodeles</taxon>
    </lineage>
</organism>
<reference evidence="2" key="1">
    <citation type="journal article" date="2022" name="bioRxiv">
        <title>Sequencing and chromosome-scale assembly of the giantPleurodeles waltlgenome.</title>
        <authorList>
            <person name="Brown T."/>
            <person name="Elewa A."/>
            <person name="Iarovenko S."/>
            <person name="Subramanian E."/>
            <person name="Araus A.J."/>
            <person name="Petzold A."/>
            <person name="Susuki M."/>
            <person name="Suzuki K.-i.T."/>
            <person name="Hayashi T."/>
            <person name="Toyoda A."/>
            <person name="Oliveira C."/>
            <person name="Osipova E."/>
            <person name="Leigh N.D."/>
            <person name="Simon A."/>
            <person name="Yun M.H."/>
        </authorList>
    </citation>
    <scope>NUCLEOTIDE SEQUENCE</scope>
    <source>
        <strain evidence="2">20211129_DDA</strain>
        <tissue evidence="2">Liver</tissue>
    </source>
</reference>
<proteinExistence type="predicted"/>
<dbReference type="AlphaFoldDB" id="A0AAV7LL17"/>
<gene>
    <name evidence="2" type="ORF">NDU88_004761</name>
</gene>
<sequence>MGRQQSRVSRAFLKLAAASRNEIRMARLTAARFAPSLYRSLEGEPTPLGPPEVLESIQAEYPQPDLCEVKQYLSSLRDQVSSLEDAETAKGEEMEMLRQEVIRLHEQLNTLRAQAEDLQNSF</sequence>